<name>A0A146G3X5_TERSA</name>
<accession>A0A146G3X5</accession>
<dbReference type="Proteomes" id="UP000076023">
    <property type="component" value="Unassembled WGS sequence"/>
</dbReference>
<evidence type="ECO:0008006" key="3">
    <source>
        <dbReference type="Google" id="ProtNLM"/>
    </source>
</evidence>
<dbReference type="EMBL" id="BDCO01000002">
    <property type="protein sequence ID" value="GAT32331.1"/>
    <property type="molecule type" value="Genomic_DNA"/>
</dbReference>
<keyword evidence="2" id="KW-1185">Reference proteome</keyword>
<evidence type="ECO:0000313" key="2">
    <source>
        <dbReference type="Proteomes" id="UP000076023"/>
    </source>
</evidence>
<comment type="caution">
    <text evidence="1">The sequence shown here is derived from an EMBL/GenBank/DDBJ whole genome shotgun (WGS) entry which is preliminary data.</text>
</comment>
<protein>
    <recommendedName>
        <fullName evidence="3">Ribbon-helix-helix domain-containing protein</fullName>
    </recommendedName>
</protein>
<reference evidence="2" key="1">
    <citation type="journal article" date="2017" name="Genome Announc.">
        <title>Draft Genome Sequence of Terrimicrobium sacchariphilum NM-5T, a Facultative Anaerobic Soil Bacterium of the Class Spartobacteria.</title>
        <authorList>
            <person name="Qiu Y.L."/>
            <person name="Tourlousse D.M."/>
            <person name="Matsuura N."/>
            <person name="Ohashi A."/>
            <person name="Sekiguchi Y."/>
        </authorList>
    </citation>
    <scope>NUCLEOTIDE SEQUENCE [LARGE SCALE GENOMIC DNA]</scope>
    <source>
        <strain evidence="2">NM-5</strain>
    </source>
</reference>
<dbReference type="InParanoid" id="A0A146G3X5"/>
<evidence type="ECO:0000313" key="1">
    <source>
        <dbReference type="EMBL" id="GAT32331.1"/>
    </source>
</evidence>
<dbReference type="AlphaFoldDB" id="A0A146G3X5"/>
<dbReference type="OrthoDB" id="9849719at2"/>
<sequence>MVYTLPNHIAMANQRDQDKRAISGWIHKDLKARLMLVANELDIPLSALIEKILEEQVHHYEKRHPTRKA</sequence>
<organism evidence="1 2">
    <name type="scientific">Terrimicrobium sacchariphilum</name>
    <dbReference type="NCBI Taxonomy" id="690879"/>
    <lineage>
        <taxon>Bacteria</taxon>
        <taxon>Pseudomonadati</taxon>
        <taxon>Verrucomicrobiota</taxon>
        <taxon>Terrimicrobiia</taxon>
        <taxon>Terrimicrobiales</taxon>
        <taxon>Terrimicrobiaceae</taxon>
        <taxon>Terrimicrobium</taxon>
    </lineage>
</organism>
<dbReference type="STRING" id="690879.TSACC_2729"/>
<proteinExistence type="predicted"/>
<gene>
    <name evidence="1" type="ORF">TSACC_2729</name>
</gene>